<keyword evidence="3 5" id="KW-1133">Transmembrane helix</keyword>
<sequence length="133" mass="15369">MNAKYSYFFVKLPMALSLLGHGLVRIPKLQIFSDWMVNFMANSYLPEVMIRSFSYLVPFVEVVTGVLLLVGFYTRQTIYLALALMALFVFGNTTIENWEAITSELLHAGYLTALLYLIQYDRFSLDWFRGKEA</sequence>
<dbReference type="InterPro" id="IPR009908">
    <property type="entry name" value="Methylamine_util_MauE"/>
</dbReference>
<keyword evidence="2 5" id="KW-0812">Transmembrane</keyword>
<evidence type="ECO:0000256" key="5">
    <source>
        <dbReference type="SAM" id="Phobius"/>
    </source>
</evidence>
<dbReference type="AlphaFoldDB" id="A0A419W7Z3"/>
<proteinExistence type="predicted"/>
<keyword evidence="8" id="KW-1185">Reference proteome</keyword>
<evidence type="ECO:0000259" key="6">
    <source>
        <dbReference type="Pfam" id="PF07291"/>
    </source>
</evidence>
<evidence type="ECO:0000256" key="1">
    <source>
        <dbReference type="ARBA" id="ARBA00004141"/>
    </source>
</evidence>
<evidence type="ECO:0000256" key="2">
    <source>
        <dbReference type="ARBA" id="ARBA00022692"/>
    </source>
</evidence>
<dbReference type="RefSeq" id="WP_120272888.1">
    <property type="nucleotide sequence ID" value="NZ_RAPN01000001.1"/>
</dbReference>
<evidence type="ECO:0000313" key="7">
    <source>
        <dbReference type="EMBL" id="RKD91601.1"/>
    </source>
</evidence>
<accession>A0A419W7Z3</accession>
<evidence type="ECO:0000313" key="8">
    <source>
        <dbReference type="Proteomes" id="UP000283387"/>
    </source>
</evidence>
<evidence type="ECO:0000256" key="4">
    <source>
        <dbReference type="ARBA" id="ARBA00023136"/>
    </source>
</evidence>
<feature type="transmembrane region" description="Helical" evidence="5">
    <location>
        <begin position="101"/>
        <end position="118"/>
    </location>
</feature>
<feature type="transmembrane region" description="Helical" evidence="5">
    <location>
        <begin position="77"/>
        <end position="95"/>
    </location>
</feature>
<gene>
    <name evidence="7" type="ORF">BC643_1959</name>
</gene>
<protein>
    <submittedName>
        <fullName evidence="7">Thiosulfate dehydrogenase [quinone] large subunit</fullName>
    </submittedName>
</protein>
<dbReference type="OrthoDB" id="4732370at2"/>
<keyword evidence="4 5" id="KW-0472">Membrane</keyword>
<name>A0A419W7Z3_9BACT</name>
<comment type="subcellular location">
    <subcellularLocation>
        <location evidence="1">Membrane</location>
        <topology evidence="1">Multi-pass membrane protein</topology>
    </subcellularLocation>
</comment>
<dbReference type="Pfam" id="PF07291">
    <property type="entry name" value="MauE"/>
    <property type="match status" value="1"/>
</dbReference>
<organism evidence="7 8">
    <name type="scientific">Mangrovibacterium diazotrophicum</name>
    <dbReference type="NCBI Taxonomy" id="1261403"/>
    <lineage>
        <taxon>Bacteria</taxon>
        <taxon>Pseudomonadati</taxon>
        <taxon>Bacteroidota</taxon>
        <taxon>Bacteroidia</taxon>
        <taxon>Marinilabiliales</taxon>
        <taxon>Prolixibacteraceae</taxon>
        <taxon>Mangrovibacterium</taxon>
    </lineage>
</organism>
<dbReference type="Proteomes" id="UP000283387">
    <property type="component" value="Unassembled WGS sequence"/>
</dbReference>
<comment type="caution">
    <text evidence="7">The sequence shown here is derived from an EMBL/GenBank/DDBJ whole genome shotgun (WGS) entry which is preliminary data.</text>
</comment>
<feature type="transmembrane region" description="Helical" evidence="5">
    <location>
        <begin position="52"/>
        <end position="70"/>
    </location>
</feature>
<dbReference type="GO" id="GO:0016020">
    <property type="term" value="C:membrane"/>
    <property type="evidence" value="ECO:0007669"/>
    <property type="project" value="UniProtKB-SubCell"/>
</dbReference>
<evidence type="ECO:0000256" key="3">
    <source>
        <dbReference type="ARBA" id="ARBA00022989"/>
    </source>
</evidence>
<reference evidence="7 8" key="1">
    <citation type="submission" date="2018-09" db="EMBL/GenBank/DDBJ databases">
        <title>Genomic Encyclopedia of Archaeal and Bacterial Type Strains, Phase II (KMG-II): from individual species to whole genera.</title>
        <authorList>
            <person name="Goeker M."/>
        </authorList>
    </citation>
    <scope>NUCLEOTIDE SEQUENCE [LARGE SCALE GENOMIC DNA]</scope>
    <source>
        <strain evidence="7 8">DSM 27148</strain>
    </source>
</reference>
<feature type="domain" description="Methylamine utilisation protein MauE" evidence="6">
    <location>
        <begin position="37"/>
        <end position="90"/>
    </location>
</feature>
<dbReference type="GO" id="GO:0030416">
    <property type="term" value="P:methylamine metabolic process"/>
    <property type="evidence" value="ECO:0007669"/>
    <property type="project" value="InterPro"/>
</dbReference>
<feature type="transmembrane region" description="Helical" evidence="5">
    <location>
        <begin position="12"/>
        <end position="32"/>
    </location>
</feature>
<dbReference type="EMBL" id="RAPN01000001">
    <property type="protein sequence ID" value="RKD91601.1"/>
    <property type="molecule type" value="Genomic_DNA"/>
</dbReference>